<dbReference type="Proteomes" id="UP000281553">
    <property type="component" value="Unassembled WGS sequence"/>
</dbReference>
<gene>
    <name evidence="1" type="ORF">DILT_LOCUS1191</name>
</gene>
<keyword evidence="2" id="KW-1185">Reference proteome</keyword>
<proteinExistence type="predicted"/>
<name>A0A3P6R8F7_DIBLA</name>
<reference evidence="1 2" key="1">
    <citation type="submission" date="2018-11" db="EMBL/GenBank/DDBJ databases">
        <authorList>
            <consortium name="Pathogen Informatics"/>
        </authorList>
    </citation>
    <scope>NUCLEOTIDE SEQUENCE [LARGE SCALE GENOMIC DNA]</scope>
</reference>
<evidence type="ECO:0000313" key="2">
    <source>
        <dbReference type="Proteomes" id="UP000281553"/>
    </source>
</evidence>
<organism evidence="1 2">
    <name type="scientific">Dibothriocephalus latus</name>
    <name type="common">Fish tapeworm</name>
    <name type="synonym">Diphyllobothrium latum</name>
    <dbReference type="NCBI Taxonomy" id="60516"/>
    <lineage>
        <taxon>Eukaryota</taxon>
        <taxon>Metazoa</taxon>
        <taxon>Spiralia</taxon>
        <taxon>Lophotrochozoa</taxon>
        <taxon>Platyhelminthes</taxon>
        <taxon>Cestoda</taxon>
        <taxon>Eucestoda</taxon>
        <taxon>Diphyllobothriidea</taxon>
        <taxon>Diphyllobothriidae</taxon>
        <taxon>Dibothriocephalus</taxon>
    </lineage>
</organism>
<dbReference type="EMBL" id="UYRU01007265">
    <property type="protein sequence ID" value="VDK40954.1"/>
    <property type="molecule type" value="Genomic_DNA"/>
</dbReference>
<evidence type="ECO:0000313" key="1">
    <source>
        <dbReference type="EMBL" id="VDK40954.1"/>
    </source>
</evidence>
<protein>
    <submittedName>
        <fullName evidence="1">Uncharacterized protein</fullName>
    </submittedName>
</protein>
<dbReference type="AlphaFoldDB" id="A0A3P6R8F7"/>
<accession>A0A3P6R8F7</accession>
<sequence>MIPALPSVDGQVATEDQVQAYLFSDFFKSVYIFEPIYLASGPSARRQISPPPTLLLIAQNRGPIVFTGHSQGRIIPS</sequence>